<feature type="compositionally biased region" description="Polar residues" evidence="16">
    <location>
        <begin position="1"/>
        <end position="20"/>
    </location>
</feature>
<proteinExistence type="inferred from homology"/>
<dbReference type="InterPro" id="IPR014012">
    <property type="entry name" value="HSA_dom"/>
</dbReference>
<feature type="region of interest" description="Disordered" evidence="16">
    <location>
        <begin position="790"/>
        <end position="897"/>
    </location>
</feature>
<dbReference type="RefSeq" id="XP_003957684.1">
    <property type="nucleotide sequence ID" value="XM_003957635.1"/>
</dbReference>
<evidence type="ECO:0000256" key="10">
    <source>
        <dbReference type="ARBA" id="ARBA00023242"/>
    </source>
</evidence>
<evidence type="ECO:0000256" key="1">
    <source>
        <dbReference type="ARBA" id="ARBA00004123"/>
    </source>
</evidence>
<dbReference type="InterPro" id="IPR001005">
    <property type="entry name" value="SANT/Myb"/>
</dbReference>
<dbReference type="PANTHER" id="PTHR46459">
    <property type="entry name" value="E1A-BINDING PROTEIN P400-RELATED"/>
    <property type="match status" value="1"/>
</dbReference>
<evidence type="ECO:0000256" key="8">
    <source>
        <dbReference type="ARBA" id="ARBA00023163"/>
    </source>
</evidence>
<comment type="subcellular location">
    <subcellularLocation>
        <location evidence="1">Nucleus</location>
    </subcellularLocation>
</comment>
<comment type="function">
    <text evidence="11">Component of the NuA4 histone acetyltransferase complex which is involved in transcriptional activation of selected genes principally by acetylation of nucleosomal histone H4 and H2A. The NuA4 complex is also involved in DNA repair.</text>
</comment>
<evidence type="ECO:0000256" key="4">
    <source>
        <dbReference type="ARBA" id="ARBA00022763"/>
    </source>
</evidence>
<evidence type="ECO:0000256" key="7">
    <source>
        <dbReference type="ARBA" id="ARBA00023159"/>
    </source>
</evidence>
<evidence type="ECO:0000313" key="20">
    <source>
        <dbReference type="Proteomes" id="UP000005220"/>
    </source>
</evidence>
<dbReference type="PROSITE" id="PS50090">
    <property type="entry name" value="MYB_LIKE"/>
    <property type="match status" value="1"/>
</dbReference>
<dbReference type="OrthoDB" id="5364245at2759"/>
<dbReference type="GO" id="GO:0065003">
    <property type="term" value="P:protein-containing complex assembly"/>
    <property type="evidence" value="ECO:0007669"/>
    <property type="project" value="EnsemblFungi"/>
</dbReference>
<comment type="similarity">
    <text evidence="2">Belongs to the EAF1 family.</text>
</comment>
<dbReference type="SMART" id="SM00717">
    <property type="entry name" value="SANT"/>
    <property type="match status" value="1"/>
</dbReference>
<evidence type="ECO:0000256" key="5">
    <source>
        <dbReference type="ARBA" id="ARBA00022853"/>
    </source>
</evidence>
<feature type="compositionally biased region" description="Acidic residues" evidence="16">
    <location>
        <begin position="500"/>
        <end position="518"/>
    </location>
</feature>
<keyword evidence="8" id="KW-0804">Transcription</keyword>
<dbReference type="Pfam" id="PF07529">
    <property type="entry name" value="HSA"/>
    <property type="match status" value="1"/>
</dbReference>
<dbReference type="SMART" id="SM00573">
    <property type="entry name" value="HSA"/>
    <property type="match status" value="1"/>
</dbReference>
<keyword evidence="20" id="KW-1185">Reference proteome</keyword>
<dbReference type="FunCoup" id="H2AVZ9">
    <property type="interactions" value="319"/>
</dbReference>
<dbReference type="SUPFAM" id="SSF46689">
    <property type="entry name" value="Homeodomain-like"/>
    <property type="match status" value="1"/>
</dbReference>
<dbReference type="Pfam" id="PF13921">
    <property type="entry name" value="Myb_DNA-bind_6"/>
    <property type="match status" value="1"/>
</dbReference>
<dbReference type="GO" id="GO:0006281">
    <property type="term" value="P:DNA repair"/>
    <property type="evidence" value="ECO:0007669"/>
    <property type="project" value="UniProtKB-KW"/>
</dbReference>
<dbReference type="Gene3D" id="1.10.10.60">
    <property type="entry name" value="Homeodomain-like"/>
    <property type="match status" value="1"/>
</dbReference>
<accession>H2AVZ9</accession>
<dbReference type="GO" id="GO:0035267">
    <property type="term" value="C:NuA4 histone acetyltransferase complex"/>
    <property type="evidence" value="ECO:0007669"/>
    <property type="project" value="EnsemblFungi"/>
</dbReference>
<sequence length="998" mass="114901">MSSRSSSPLNRPASASSQIGFNKKESEMLTARKEELSALRTSKLIELYCVSRIDDVIRITDGDQFKEQIDSFLEKNDIKKGMRFQPNTLPIPTCVQLQTLTENHRSKSDPSRLSTMNETRKRSIAAAKDHALPIIKKTKSQSTGEIEQRTIIKEEIPGIERSMIKLDKAVKDTKKPVSIETSVHVNKNESAKRPISKIEQVDEEPLKKKTKSTFDVDLRNKDGRSMDRSPSPMPVHENFKYPSYSAESSTYPANTTPIDTARKYRNKLAIKLTKRPENVSDFYIENNINSKDQIYLLLKENAPSKVAQGIPLAELKYMAQTLPLVNLIPRAHKVLTTDIMNDALNEARITVVSSRIEELRRLGLWSLRQPIKFVDPWNRSATHRSILLDEAKWMYEDFKEGRQYKIAICTTIAQGIMDYWNYGKVCCVNVKPHTFENNEFIDRGQDTDAVENDDNKSNDVVELEVETTETITAAEEVEGNVTPREDTIESQEKEDKEEKEQEEEEEEEGENEGEQEEENFIDISLLLKRPDPTSEILPHTFPTEIQPEEYKAILNSRESNPFKLNVNGKDLTLTENNIAEGFPLYSGIPTSEERLDNINNLPFATISKSIMTLEDDGFYKLVERQVIDDEQSLVQLSKRRGMFYGNRRSHYLRPPPVPSLRYLQNRTPTIWLPEDDQELVKNINTYAYNWELISAHMTHRSTRSYMSNIERRTPWQCFERFVQLNERFNFNDLKGPRAHNAQQWLMEAHKFQQRQNRRISPLGVGTESIQRGHKRLRWASMFEAMRRCIKKRENAPRPNPTQPRKPLDTKNMKVPTPAEMSQLKAQRDESLRRDIQLRRSAKSRLQQKQIQAAQQVQPRANSRVPLNNKPDSSSNTPTPVQKSADPQAAVGTTHPSEREIIESYSRKILAQKPELSLETALKAAENYYKSFKEQQMLMVQQQKQLQQQQQLSARNSVKNNDKQNPKVNIQTSPNVNNSGVSSKIQSPTPGEILQRLQK</sequence>
<dbReference type="InParanoid" id="H2AVZ9"/>
<evidence type="ECO:0000256" key="14">
    <source>
        <dbReference type="ARBA" id="ARBA00072841"/>
    </source>
</evidence>
<feature type="compositionally biased region" description="Basic and acidic residues" evidence="16">
    <location>
        <begin position="483"/>
        <end position="499"/>
    </location>
</feature>
<feature type="region of interest" description="Disordered" evidence="16">
    <location>
        <begin position="944"/>
        <end position="998"/>
    </location>
</feature>
<evidence type="ECO:0000256" key="6">
    <source>
        <dbReference type="ARBA" id="ARBA00023015"/>
    </source>
</evidence>
<organism evidence="19 20">
    <name type="scientific">Kazachstania africana (strain ATCC 22294 / BCRC 22015 / CBS 2517 / CECT 1963 / NBRC 1671 / NRRL Y-8276)</name>
    <name type="common">Yeast</name>
    <name type="synonym">Kluyveromyces africanus</name>
    <dbReference type="NCBI Taxonomy" id="1071382"/>
    <lineage>
        <taxon>Eukaryota</taxon>
        <taxon>Fungi</taxon>
        <taxon>Dikarya</taxon>
        <taxon>Ascomycota</taxon>
        <taxon>Saccharomycotina</taxon>
        <taxon>Saccharomycetes</taxon>
        <taxon>Saccharomycetales</taxon>
        <taxon>Saccharomycetaceae</taxon>
        <taxon>Kazachstania</taxon>
    </lineage>
</organism>
<evidence type="ECO:0000259" key="17">
    <source>
        <dbReference type="PROSITE" id="PS50090"/>
    </source>
</evidence>
<dbReference type="HOGENOM" id="CLU_004795_0_0_1"/>
<name>H2AVZ9_KAZAF</name>
<evidence type="ECO:0000256" key="9">
    <source>
        <dbReference type="ARBA" id="ARBA00023204"/>
    </source>
</evidence>
<dbReference type="AlphaFoldDB" id="H2AVZ9"/>
<dbReference type="GO" id="GO:0005634">
    <property type="term" value="C:nucleus"/>
    <property type="evidence" value="ECO:0007669"/>
    <property type="project" value="UniProtKB-SubCell"/>
</dbReference>
<gene>
    <name evidence="19" type="primary">KAFR0E03980</name>
    <name evidence="19" type="ORF">KAFR_0E03980</name>
</gene>
<dbReference type="FunFam" id="1.10.10.60:FF:000484">
    <property type="entry name" value="Chromatin modification-related protein EAF1"/>
    <property type="match status" value="1"/>
</dbReference>
<feature type="compositionally biased region" description="Polar residues" evidence="16">
    <location>
        <begin position="869"/>
        <end position="881"/>
    </location>
</feature>
<evidence type="ECO:0000256" key="11">
    <source>
        <dbReference type="ARBA" id="ARBA00025178"/>
    </source>
</evidence>
<dbReference type="Proteomes" id="UP000005220">
    <property type="component" value="Chromosome 5"/>
</dbReference>
<protein>
    <recommendedName>
        <fullName evidence="3">Chromatin modification-related protein EAF1</fullName>
    </recommendedName>
    <alternativeName>
        <fullName evidence="14">Chromatin modification-related protein eaf1</fullName>
    </alternativeName>
    <alternativeName>
        <fullName evidence="13 15">ESA1-associated factor 1</fullName>
    </alternativeName>
    <alternativeName>
        <fullName evidence="12">Vacuolar import and degradation protein 21</fullName>
    </alternativeName>
</protein>
<dbReference type="GeneID" id="13883365"/>
<feature type="compositionally biased region" description="Low complexity" evidence="16">
    <location>
        <begin position="846"/>
        <end position="857"/>
    </location>
</feature>
<evidence type="ECO:0000256" key="16">
    <source>
        <dbReference type="SAM" id="MobiDB-lite"/>
    </source>
</evidence>
<dbReference type="CDD" id="cd00167">
    <property type="entry name" value="SANT"/>
    <property type="match status" value="1"/>
</dbReference>
<dbReference type="GO" id="GO:0006325">
    <property type="term" value="P:chromatin organization"/>
    <property type="evidence" value="ECO:0007669"/>
    <property type="project" value="UniProtKB-KW"/>
</dbReference>
<feature type="compositionally biased region" description="Polar residues" evidence="16">
    <location>
        <begin position="965"/>
        <end position="988"/>
    </location>
</feature>
<dbReference type="KEGG" id="kaf:KAFR_0E03980"/>
<keyword evidence="9" id="KW-0234">DNA repair</keyword>
<feature type="domain" description="HSA" evidence="18">
    <location>
        <begin position="371"/>
        <end position="444"/>
    </location>
</feature>
<keyword evidence="4" id="KW-0227">DNA damage</keyword>
<evidence type="ECO:0000256" key="3">
    <source>
        <dbReference type="ARBA" id="ARBA00018561"/>
    </source>
</evidence>
<dbReference type="STRING" id="1071382.H2AVZ9"/>
<evidence type="ECO:0000256" key="2">
    <source>
        <dbReference type="ARBA" id="ARBA00008913"/>
    </source>
</evidence>
<dbReference type="PROSITE" id="PS51204">
    <property type="entry name" value="HSA"/>
    <property type="match status" value="1"/>
</dbReference>
<evidence type="ECO:0000259" key="18">
    <source>
        <dbReference type="PROSITE" id="PS51204"/>
    </source>
</evidence>
<reference evidence="19 20" key="1">
    <citation type="journal article" date="2011" name="Proc. Natl. Acad. Sci. U.S.A.">
        <title>Evolutionary erosion of yeast sex chromosomes by mating-type switching accidents.</title>
        <authorList>
            <person name="Gordon J.L."/>
            <person name="Armisen D."/>
            <person name="Proux-Wera E."/>
            <person name="Oheigeartaigh S.S."/>
            <person name="Byrne K.P."/>
            <person name="Wolfe K.H."/>
        </authorList>
    </citation>
    <scope>NUCLEOTIDE SEQUENCE [LARGE SCALE GENOMIC DNA]</scope>
    <source>
        <strain evidence="20">ATCC 22294 / BCRC 22015 / CBS 2517 / CECT 1963 / NBRC 1671 / NRRL Y-8276</strain>
    </source>
</reference>
<evidence type="ECO:0000313" key="19">
    <source>
        <dbReference type="EMBL" id="CCF58549.1"/>
    </source>
</evidence>
<dbReference type="GO" id="GO:0003682">
    <property type="term" value="F:chromatin binding"/>
    <property type="evidence" value="ECO:0007669"/>
    <property type="project" value="TreeGrafter"/>
</dbReference>
<feature type="domain" description="Myb-like" evidence="17">
    <location>
        <begin position="671"/>
        <end position="725"/>
    </location>
</feature>
<dbReference type="InterPro" id="IPR009057">
    <property type="entry name" value="Homeodomain-like_sf"/>
</dbReference>
<keyword evidence="5" id="KW-0156">Chromatin regulator</keyword>
<keyword evidence="10" id="KW-0539">Nucleus</keyword>
<evidence type="ECO:0000256" key="13">
    <source>
        <dbReference type="ARBA" id="ARBA00032084"/>
    </source>
</evidence>
<feature type="region of interest" description="Disordered" evidence="16">
    <location>
        <begin position="445"/>
        <end position="518"/>
    </location>
</feature>
<keyword evidence="6" id="KW-0805">Transcription regulation</keyword>
<evidence type="ECO:0000256" key="15">
    <source>
        <dbReference type="ARBA" id="ARBA00082479"/>
    </source>
</evidence>
<dbReference type="eggNOG" id="ENOG502QSEY">
    <property type="taxonomic scope" value="Eukaryota"/>
</dbReference>
<keyword evidence="7" id="KW-0010">Activator</keyword>
<evidence type="ECO:0000256" key="12">
    <source>
        <dbReference type="ARBA" id="ARBA00029670"/>
    </source>
</evidence>
<feature type="region of interest" description="Disordered" evidence="16">
    <location>
        <begin position="1"/>
        <end position="24"/>
    </location>
</feature>
<feature type="compositionally biased region" description="Basic and acidic residues" evidence="16">
    <location>
        <begin position="825"/>
        <end position="837"/>
    </location>
</feature>
<dbReference type="EMBL" id="HE650825">
    <property type="protein sequence ID" value="CCF58549.1"/>
    <property type="molecule type" value="Genomic_DNA"/>
</dbReference>
<dbReference type="PANTHER" id="PTHR46459:SF1">
    <property type="entry name" value="E1A-BINDING PROTEIN P400"/>
    <property type="match status" value="1"/>
</dbReference>